<dbReference type="STRING" id="1147123.SAMN05443428_11180"/>
<sequence length="240" mass="28103">MFNIPSAYEVNKKFDIKMFTTSQLTPKEKKYFKDNVFKIELKYQITGEDIASFIDDEHNCQAIMFFEVEVKDLKCAKTIGEIIQRVVKPLVVIRFFDFKGTESYCFAYKRLNKLDNTQIVIDETIFTPASSIFLQNETKELISKYLDFDEVKNKVNKLFFYYEMFCKAKLISNRAYFSGYKGILSSNIFYDFDTMKSLTGLLREIEGFEREISIANTASDKAQINIKIKNTLEKINKLTE</sequence>
<dbReference type="InterPro" id="IPR025503">
    <property type="entry name" value="DUF4391"/>
</dbReference>
<name>A0A1T4XPS5_9CLOT</name>
<organism evidence="1 2">
    <name type="scientific">Caloramator quimbayensis</name>
    <dbReference type="NCBI Taxonomy" id="1147123"/>
    <lineage>
        <taxon>Bacteria</taxon>
        <taxon>Bacillati</taxon>
        <taxon>Bacillota</taxon>
        <taxon>Clostridia</taxon>
        <taxon>Eubacteriales</taxon>
        <taxon>Clostridiaceae</taxon>
        <taxon>Caloramator</taxon>
    </lineage>
</organism>
<keyword evidence="2" id="KW-1185">Reference proteome</keyword>
<gene>
    <name evidence="1" type="ORF">SAMN05443428_11180</name>
</gene>
<dbReference type="Pfam" id="PF14335">
    <property type="entry name" value="DUF4391"/>
    <property type="match status" value="1"/>
</dbReference>
<accession>A0A1T4XPS5</accession>
<proteinExistence type="predicted"/>
<evidence type="ECO:0000313" key="2">
    <source>
        <dbReference type="Proteomes" id="UP000190105"/>
    </source>
</evidence>
<evidence type="ECO:0008006" key="3">
    <source>
        <dbReference type="Google" id="ProtNLM"/>
    </source>
</evidence>
<dbReference type="OrthoDB" id="1893763at2"/>
<dbReference type="RefSeq" id="WP_078696723.1">
    <property type="nucleotide sequence ID" value="NZ_FUYH01000011.1"/>
</dbReference>
<protein>
    <recommendedName>
        <fullName evidence="3">DUF4391 domain-containing protein</fullName>
    </recommendedName>
</protein>
<reference evidence="2" key="1">
    <citation type="submission" date="2017-02" db="EMBL/GenBank/DDBJ databases">
        <authorList>
            <person name="Varghese N."/>
            <person name="Submissions S."/>
        </authorList>
    </citation>
    <scope>NUCLEOTIDE SEQUENCE [LARGE SCALE GENOMIC DNA]</scope>
    <source>
        <strain evidence="2">USBA 833</strain>
    </source>
</reference>
<evidence type="ECO:0000313" key="1">
    <source>
        <dbReference type="EMBL" id="SKA91569.1"/>
    </source>
</evidence>
<dbReference type="EMBL" id="FUYH01000011">
    <property type="protein sequence ID" value="SKA91569.1"/>
    <property type="molecule type" value="Genomic_DNA"/>
</dbReference>
<dbReference type="Proteomes" id="UP000190105">
    <property type="component" value="Unassembled WGS sequence"/>
</dbReference>
<dbReference type="AlphaFoldDB" id="A0A1T4XPS5"/>